<protein>
    <recommendedName>
        <fullName evidence="3">beta-galactosidase</fullName>
        <ecNumber evidence="3">3.2.1.23</ecNumber>
    </recommendedName>
</protein>
<evidence type="ECO:0000256" key="2">
    <source>
        <dbReference type="ARBA" id="ARBA00007401"/>
    </source>
</evidence>
<evidence type="ECO:0000256" key="4">
    <source>
        <dbReference type="ARBA" id="ARBA00022801"/>
    </source>
</evidence>
<evidence type="ECO:0000256" key="3">
    <source>
        <dbReference type="ARBA" id="ARBA00012756"/>
    </source>
</evidence>
<keyword evidence="4" id="KW-0378">Hydrolase</keyword>
<name>A0A1Q2CV50_9ACTN</name>
<dbReference type="InterPro" id="IPR008979">
    <property type="entry name" value="Galactose-bd-like_sf"/>
</dbReference>
<comment type="catalytic activity">
    <reaction evidence="1">
        <text>Hydrolysis of terminal non-reducing beta-D-galactose residues in beta-D-galactosides.</text>
        <dbReference type="EC" id="3.2.1.23"/>
    </reaction>
</comment>
<reference evidence="7 8" key="1">
    <citation type="journal article" date="2008" name="Int. J. Syst. Evol. Microbiol.">
        <title>Tessaracoccus flavescens sp. nov., isolated from marine sediment.</title>
        <authorList>
            <person name="Lee D.W."/>
            <person name="Lee S.D."/>
        </authorList>
    </citation>
    <scope>NUCLEOTIDE SEQUENCE [LARGE SCALE GENOMIC DNA]</scope>
    <source>
        <strain evidence="7 8">SST-39T</strain>
    </source>
</reference>
<dbReference type="GO" id="GO:0009341">
    <property type="term" value="C:beta-galactosidase complex"/>
    <property type="evidence" value="ECO:0007669"/>
    <property type="project" value="TreeGrafter"/>
</dbReference>
<comment type="similarity">
    <text evidence="2">Belongs to the glycosyl hydrolase 2 family.</text>
</comment>
<dbReference type="KEGG" id="tfa:BW733_03115"/>
<keyword evidence="8" id="KW-1185">Reference proteome</keyword>
<evidence type="ECO:0000313" key="8">
    <source>
        <dbReference type="Proteomes" id="UP000188235"/>
    </source>
</evidence>
<dbReference type="EMBL" id="CP019607">
    <property type="protein sequence ID" value="AQP49978.1"/>
    <property type="molecule type" value="Genomic_DNA"/>
</dbReference>
<accession>A0A1Q2CV50</accession>
<evidence type="ECO:0000256" key="1">
    <source>
        <dbReference type="ARBA" id="ARBA00001412"/>
    </source>
</evidence>
<dbReference type="Gene3D" id="2.60.120.260">
    <property type="entry name" value="Galactose-binding domain-like"/>
    <property type="match status" value="1"/>
</dbReference>
<gene>
    <name evidence="7" type="ORF">BW733_03115</name>
</gene>
<sequence>MSEITSFAPGSGRRVRPRSRLASDAVEYDLSGTWRFAFSPRPELAPQGAEQIGFDDSGWDTITVPSHWVLQGREDWGSPIYTNINYPFPVEPPFVPDDNPTGDYRIDFDLPSDFGERVFLRFDGVESLAIVHLNGVQVGIVRGSRLAQELDVTDEAVTGRNVLHVRVHQWSAATYVEDQDQWWLPGIFP</sequence>
<dbReference type="PANTHER" id="PTHR46323">
    <property type="entry name" value="BETA-GALACTOSIDASE"/>
    <property type="match status" value="1"/>
</dbReference>
<dbReference type="AlphaFoldDB" id="A0A1Q2CV50"/>
<dbReference type="Pfam" id="PF02837">
    <property type="entry name" value="Glyco_hydro_2_N"/>
    <property type="match status" value="1"/>
</dbReference>
<evidence type="ECO:0000313" key="7">
    <source>
        <dbReference type="EMBL" id="AQP49978.1"/>
    </source>
</evidence>
<dbReference type="SUPFAM" id="SSF49785">
    <property type="entry name" value="Galactose-binding domain-like"/>
    <property type="match status" value="1"/>
</dbReference>
<dbReference type="GO" id="GO:0005990">
    <property type="term" value="P:lactose catabolic process"/>
    <property type="evidence" value="ECO:0007669"/>
    <property type="project" value="TreeGrafter"/>
</dbReference>
<organism evidence="7 8">
    <name type="scientific">Tessaracoccus flavescens</name>
    <dbReference type="NCBI Taxonomy" id="399497"/>
    <lineage>
        <taxon>Bacteria</taxon>
        <taxon>Bacillati</taxon>
        <taxon>Actinomycetota</taxon>
        <taxon>Actinomycetes</taxon>
        <taxon>Propionibacteriales</taxon>
        <taxon>Propionibacteriaceae</taxon>
        <taxon>Tessaracoccus</taxon>
    </lineage>
</organism>
<evidence type="ECO:0000259" key="6">
    <source>
        <dbReference type="Pfam" id="PF02837"/>
    </source>
</evidence>
<dbReference type="RefSeq" id="WP_169836068.1">
    <property type="nucleotide sequence ID" value="NZ_CP019607.1"/>
</dbReference>
<dbReference type="STRING" id="399497.BW733_03115"/>
<dbReference type="InterPro" id="IPR050347">
    <property type="entry name" value="Bact_Beta-galactosidase"/>
</dbReference>
<evidence type="ECO:0000256" key="5">
    <source>
        <dbReference type="ARBA" id="ARBA00023295"/>
    </source>
</evidence>
<dbReference type="Proteomes" id="UP000188235">
    <property type="component" value="Chromosome"/>
</dbReference>
<feature type="domain" description="Glycosyl hydrolases family 2 sugar binding" evidence="6">
    <location>
        <begin position="30"/>
        <end position="188"/>
    </location>
</feature>
<dbReference type="GO" id="GO:0004565">
    <property type="term" value="F:beta-galactosidase activity"/>
    <property type="evidence" value="ECO:0007669"/>
    <property type="project" value="UniProtKB-EC"/>
</dbReference>
<proteinExistence type="inferred from homology"/>
<keyword evidence="5" id="KW-0326">Glycosidase</keyword>
<dbReference type="EC" id="3.2.1.23" evidence="3"/>
<dbReference type="PANTHER" id="PTHR46323:SF2">
    <property type="entry name" value="BETA-GALACTOSIDASE"/>
    <property type="match status" value="1"/>
</dbReference>
<dbReference type="InterPro" id="IPR006104">
    <property type="entry name" value="Glyco_hydro_2_N"/>
</dbReference>